<dbReference type="AlphaFoldDB" id="A0A511YM46"/>
<evidence type="ECO:0008006" key="3">
    <source>
        <dbReference type="Google" id="ProtNLM"/>
    </source>
</evidence>
<proteinExistence type="predicted"/>
<evidence type="ECO:0000313" key="2">
    <source>
        <dbReference type="Proteomes" id="UP000321863"/>
    </source>
</evidence>
<dbReference type="EMBL" id="BJYJ01000008">
    <property type="protein sequence ID" value="GEN76240.1"/>
    <property type="molecule type" value="Genomic_DNA"/>
</dbReference>
<comment type="caution">
    <text evidence="1">The sequence shown here is derived from an EMBL/GenBank/DDBJ whole genome shotgun (WGS) entry which is preliminary data.</text>
</comment>
<name>A0A511YM46_9FLAO</name>
<organism evidence="1 2">
    <name type="scientific">Chryseobacterium hagamense</name>
    <dbReference type="NCBI Taxonomy" id="395935"/>
    <lineage>
        <taxon>Bacteria</taxon>
        <taxon>Pseudomonadati</taxon>
        <taxon>Bacteroidota</taxon>
        <taxon>Flavobacteriia</taxon>
        <taxon>Flavobacteriales</taxon>
        <taxon>Weeksellaceae</taxon>
        <taxon>Chryseobacterium group</taxon>
        <taxon>Chryseobacterium</taxon>
    </lineage>
</organism>
<gene>
    <name evidence="1" type="ORF">CHA01nite_19800</name>
</gene>
<keyword evidence="2" id="KW-1185">Reference proteome</keyword>
<dbReference type="OrthoDB" id="947434at2"/>
<accession>A0A511YM46</accession>
<protein>
    <recommendedName>
        <fullName evidence="3">Outer membrane protein beta-barrel domain-containing protein</fullName>
    </recommendedName>
</protein>
<sequence length="182" mass="21140">MNFSKSSLIALFLLSAVFTYSQKYPLKYGIKAGWNFSNIYAIDEKGEPSGYLSNGGELYGGLVLEKQITKRSYLQSGALVSYSYVITFVEAPFFYKYNFYKKLSVIGGPKLDYIPDEQYNHSLYFKRRMGVSANFGVDFEIFKKINIEVYYSKQLVKQYDDNILTFYDAKRDVFRIGVAYYF</sequence>
<reference evidence="1 2" key="1">
    <citation type="submission" date="2019-07" db="EMBL/GenBank/DDBJ databases">
        <title>Whole genome shotgun sequence of Chryseobacterium hagamense NBRC 105253.</title>
        <authorList>
            <person name="Hosoyama A."/>
            <person name="Uohara A."/>
            <person name="Ohji S."/>
            <person name="Ichikawa N."/>
        </authorList>
    </citation>
    <scope>NUCLEOTIDE SEQUENCE [LARGE SCALE GENOMIC DNA]</scope>
    <source>
        <strain evidence="1 2">NBRC 105253</strain>
    </source>
</reference>
<dbReference type="Proteomes" id="UP000321863">
    <property type="component" value="Unassembled WGS sequence"/>
</dbReference>
<dbReference type="RefSeq" id="WP_146941163.1">
    <property type="nucleotide sequence ID" value="NZ_BJYJ01000008.1"/>
</dbReference>
<evidence type="ECO:0000313" key="1">
    <source>
        <dbReference type="EMBL" id="GEN76240.1"/>
    </source>
</evidence>